<evidence type="ECO:0000313" key="3">
    <source>
        <dbReference type="EMBL" id="TWU36723.1"/>
    </source>
</evidence>
<sequence length="379" mass="43057">MYRAAWAVRHCRTRELGGHVNSCPEGHYHQIAYNSCRHRSCPQCGWLPKELWLDGWRKRLLPCPHHHVIFTVPHELNDLWRFNKAVFADTLFAAASQTLTELLGDPKFLGGRIGILAALHTWNQRLQRHVHLHAIVTAGGLASDGQWHKPQKKCLLPRKVLMIKFRGKFKAMLRDTLRRGVLKLPPDFTCNDFERLLGKLTAVPWNVKVYNAYRNGVTVATYLARYIKGGPIGNSRLLSLQDGQVRFRYRLSERQGGDGKRQGKTRLPVETFIGRWLQHVPPRRFQTVRGYGLYSGNQHSQWEQAAKALGIVEAKQVEEARCWQDWCEAAGMSEACRCPKCGKQLISHHEFSAGRGPPLAALSSRPRKKQSIVAGGMIA</sequence>
<dbReference type="Pfam" id="PF04986">
    <property type="entry name" value="Y2_Tnp"/>
    <property type="match status" value="1"/>
</dbReference>
<dbReference type="GO" id="GO:0003677">
    <property type="term" value="F:DNA binding"/>
    <property type="evidence" value="ECO:0007669"/>
    <property type="project" value="InterPro"/>
</dbReference>
<dbReference type="PANTHER" id="PTHR37023">
    <property type="entry name" value="TRANSPOSASE"/>
    <property type="match status" value="1"/>
</dbReference>
<accession>A0A5C6DHB1</accession>
<dbReference type="InterPro" id="IPR026889">
    <property type="entry name" value="Zn_Tnp"/>
</dbReference>
<evidence type="ECO:0000259" key="2">
    <source>
        <dbReference type="Pfam" id="PF14319"/>
    </source>
</evidence>
<keyword evidence="4" id="KW-1185">Reference proteome</keyword>
<reference evidence="3 4" key="1">
    <citation type="submission" date="2019-02" db="EMBL/GenBank/DDBJ databases">
        <title>Deep-cultivation of Planctomycetes and their phenomic and genomic characterization uncovers novel biology.</title>
        <authorList>
            <person name="Wiegand S."/>
            <person name="Jogler M."/>
            <person name="Boedeker C."/>
            <person name="Pinto D."/>
            <person name="Vollmers J."/>
            <person name="Rivas-Marin E."/>
            <person name="Kohn T."/>
            <person name="Peeters S.H."/>
            <person name="Heuer A."/>
            <person name="Rast P."/>
            <person name="Oberbeckmann S."/>
            <person name="Bunk B."/>
            <person name="Jeske O."/>
            <person name="Meyerdierks A."/>
            <person name="Storesund J.E."/>
            <person name="Kallscheuer N."/>
            <person name="Luecker S."/>
            <person name="Lage O.M."/>
            <person name="Pohl T."/>
            <person name="Merkel B.J."/>
            <person name="Hornburger P."/>
            <person name="Mueller R.-W."/>
            <person name="Bruemmer F."/>
            <person name="Labrenz M."/>
            <person name="Spormann A.M."/>
            <person name="Op Den Camp H."/>
            <person name="Overmann J."/>
            <person name="Amann R."/>
            <person name="Jetten M.S.M."/>
            <person name="Mascher T."/>
            <person name="Medema M.H."/>
            <person name="Devos D.P."/>
            <person name="Kaster A.-K."/>
            <person name="Ovreas L."/>
            <person name="Rohde M."/>
            <person name="Galperin M.Y."/>
            <person name="Jogler C."/>
        </authorList>
    </citation>
    <scope>NUCLEOTIDE SEQUENCE [LARGE SCALE GENOMIC DNA]</scope>
    <source>
        <strain evidence="3 4">Q31b</strain>
    </source>
</reference>
<dbReference type="Pfam" id="PF14319">
    <property type="entry name" value="Zn_Tnp_IS91"/>
    <property type="match status" value="1"/>
</dbReference>
<dbReference type="InterPro" id="IPR007069">
    <property type="entry name" value="Transposase_32"/>
</dbReference>
<feature type="domain" description="Transposase IS801/IS1294" evidence="1">
    <location>
        <begin position="114"/>
        <end position="298"/>
    </location>
</feature>
<evidence type="ECO:0000313" key="4">
    <source>
        <dbReference type="Proteomes" id="UP000315471"/>
    </source>
</evidence>
<feature type="domain" description="Transposase zinc-binding" evidence="2">
    <location>
        <begin position="3"/>
        <end position="72"/>
    </location>
</feature>
<proteinExistence type="predicted"/>
<comment type="caution">
    <text evidence="3">The sequence shown here is derived from an EMBL/GenBank/DDBJ whole genome shotgun (WGS) entry which is preliminary data.</text>
</comment>
<dbReference type="Proteomes" id="UP000315471">
    <property type="component" value="Unassembled WGS sequence"/>
</dbReference>
<dbReference type="GO" id="GO:0004803">
    <property type="term" value="F:transposase activity"/>
    <property type="evidence" value="ECO:0007669"/>
    <property type="project" value="InterPro"/>
</dbReference>
<dbReference type="GO" id="GO:0006313">
    <property type="term" value="P:DNA transposition"/>
    <property type="evidence" value="ECO:0007669"/>
    <property type="project" value="InterPro"/>
</dbReference>
<protein>
    <submittedName>
        <fullName evidence="3">Putative transposase</fullName>
    </submittedName>
</protein>
<dbReference type="AlphaFoldDB" id="A0A5C6DHB1"/>
<name>A0A5C6DHB1_9BACT</name>
<dbReference type="PANTHER" id="PTHR37023:SF1">
    <property type="entry name" value="ISSOD25 TRANSPOSASE TNPA_ISSOD25"/>
    <property type="match status" value="1"/>
</dbReference>
<organism evidence="3 4">
    <name type="scientific">Novipirellula aureliae</name>
    <dbReference type="NCBI Taxonomy" id="2527966"/>
    <lineage>
        <taxon>Bacteria</taxon>
        <taxon>Pseudomonadati</taxon>
        <taxon>Planctomycetota</taxon>
        <taxon>Planctomycetia</taxon>
        <taxon>Pirellulales</taxon>
        <taxon>Pirellulaceae</taxon>
        <taxon>Novipirellula</taxon>
    </lineage>
</organism>
<dbReference type="EMBL" id="SJPY01000008">
    <property type="protein sequence ID" value="TWU36723.1"/>
    <property type="molecule type" value="Genomic_DNA"/>
</dbReference>
<gene>
    <name evidence="3" type="ORF">Q31b_50050</name>
</gene>
<evidence type="ECO:0000259" key="1">
    <source>
        <dbReference type="Pfam" id="PF04986"/>
    </source>
</evidence>